<sequence length="291" mass="31217">TMPGNGSELLDGGKAGLGPEPHVGALVAGVLLTAAVLAGNTLVCVSVAAERALQTPTNFFIVSLAVADLLLALLVLPLFVYSEFQGGTWALSTRLCDALMALDVMLCTASIFNLCAISVDRFIAVSVPLNYSRQQGGKRQLALIGATWGLAFAVASPVLFGLNDVPGRDPTVCQLESRSYVVASSVCSFFLPCPLMLVLYCAMKRAKITGRERKAMRVLPVVVGAFLLCWTPFFVVHVTRALCLACPVPPRLVSIVTWLGYVNSALNPVIYTVFNAEFRSFFRRRVLGLLC</sequence>
<feature type="transmembrane region" description="Helical" evidence="10">
    <location>
        <begin position="59"/>
        <end position="79"/>
    </location>
</feature>
<keyword evidence="3 9" id="KW-0812">Transmembrane</keyword>
<dbReference type="CDD" id="cd15308">
    <property type="entry name" value="7tmA_D4_dopamine_R"/>
    <property type="match status" value="1"/>
</dbReference>
<dbReference type="SUPFAM" id="SSF81321">
    <property type="entry name" value="Family A G protein-coupled receptor-like"/>
    <property type="match status" value="1"/>
</dbReference>
<dbReference type="PANTHER" id="PTHR24248:SF143">
    <property type="entry name" value="D(4) DOPAMINE RECEPTOR"/>
    <property type="match status" value="1"/>
</dbReference>
<keyword evidence="7 9" id="KW-0675">Receptor</keyword>
<keyword evidence="6 10" id="KW-0472">Membrane</keyword>
<accession>H9H705</accession>
<evidence type="ECO:0000256" key="9">
    <source>
        <dbReference type="RuleBase" id="RU000688"/>
    </source>
</evidence>
<dbReference type="GO" id="GO:0005886">
    <property type="term" value="C:plasma membrane"/>
    <property type="evidence" value="ECO:0007669"/>
    <property type="project" value="UniProtKB-SubCell"/>
</dbReference>
<reference evidence="12" key="3">
    <citation type="submission" date="2025-09" db="UniProtKB">
        <authorList>
            <consortium name="Ensembl"/>
        </authorList>
    </citation>
    <scope>IDENTIFICATION</scope>
</reference>
<dbReference type="PRINTS" id="PR00569">
    <property type="entry name" value="DOPAMINED4R"/>
</dbReference>
<feature type="transmembrane region" description="Helical" evidence="10">
    <location>
        <begin position="99"/>
        <end position="119"/>
    </location>
</feature>
<feature type="transmembrane region" description="Helical" evidence="10">
    <location>
        <begin position="255"/>
        <end position="274"/>
    </location>
</feature>
<feature type="transmembrane region" description="Helical" evidence="10">
    <location>
        <begin position="140"/>
        <end position="160"/>
    </location>
</feature>
<dbReference type="GO" id="GO:0004952">
    <property type="term" value="F:dopamine neurotransmitter receptor activity"/>
    <property type="evidence" value="ECO:0007669"/>
    <property type="project" value="InterPro"/>
</dbReference>
<keyword evidence="5 9" id="KW-0297">G-protein coupled receptor</keyword>
<evidence type="ECO:0000256" key="3">
    <source>
        <dbReference type="ARBA" id="ARBA00022692"/>
    </source>
</evidence>
<dbReference type="PROSITE" id="PS00237">
    <property type="entry name" value="G_PROTEIN_RECEP_F1_1"/>
    <property type="match status" value="1"/>
</dbReference>
<keyword evidence="13" id="KW-1185">Reference proteome</keyword>
<organism evidence="12 13">
    <name type="scientific">Monodelphis domestica</name>
    <name type="common">Gray short-tailed opossum</name>
    <dbReference type="NCBI Taxonomy" id="13616"/>
    <lineage>
        <taxon>Eukaryota</taxon>
        <taxon>Metazoa</taxon>
        <taxon>Chordata</taxon>
        <taxon>Craniata</taxon>
        <taxon>Vertebrata</taxon>
        <taxon>Euteleostomi</taxon>
        <taxon>Mammalia</taxon>
        <taxon>Metatheria</taxon>
        <taxon>Didelphimorphia</taxon>
        <taxon>Didelphidae</taxon>
        <taxon>Monodelphis</taxon>
    </lineage>
</organism>
<feature type="transmembrane region" description="Helical" evidence="10">
    <location>
        <begin position="180"/>
        <end position="203"/>
    </location>
</feature>
<dbReference type="GeneTree" id="ENSGT00940000160974"/>
<reference evidence="12" key="1">
    <citation type="journal article" date="2007" name="Nature">
        <title>Genome of the marsupial Monodelphis domestica reveals innovation in non-coding sequences.</title>
        <authorList>
            <person name="Mikkelsen T.S."/>
            <person name="Wakefield M.J."/>
            <person name="Aken B."/>
            <person name="Amemiya C.T."/>
            <person name="Chang J.L."/>
            <person name="Duke S."/>
            <person name="Garber M."/>
            <person name="Gentles A.J."/>
            <person name="Goodstadt L."/>
            <person name="Heger A."/>
            <person name="Jurka J."/>
            <person name="Kamal M."/>
            <person name="Mauceli E."/>
            <person name="Searle S.M."/>
            <person name="Sharpe T."/>
            <person name="Baker M.L."/>
            <person name="Batzer M.A."/>
            <person name="Benos P.V."/>
            <person name="Belov K."/>
            <person name="Clamp M."/>
            <person name="Cook A."/>
            <person name="Cuff J."/>
            <person name="Das R."/>
            <person name="Davidow L."/>
            <person name="Deakin J.E."/>
            <person name="Fazzari M.J."/>
            <person name="Glass J.L."/>
            <person name="Grabherr M."/>
            <person name="Greally J.M."/>
            <person name="Gu W."/>
            <person name="Hore T.A."/>
            <person name="Huttley G.A."/>
            <person name="Kleber M."/>
            <person name="Jirtle R.L."/>
            <person name="Koina E."/>
            <person name="Lee J.T."/>
            <person name="Mahony S."/>
            <person name="Marra M.A."/>
            <person name="Miller R.D."/>
            <person name="Nicholls R.D."/>
            <person name="Oda M."/>
            <person name="Papenfuss A.T."/>
            <person name="Parra Z.E."/>
            <person name="Pollock D.D."/>
            <person name="Ray D.A."/>
            <person name="Schein J.E."/>
            <person name="Speed T.P."/>
            <person name="Thompson K."/>
            <person name="VandeBerg J.L."/>
            <person name="Wade C.M."/>
            <person name="Walker J.A."/>
            <person name="Waters P.D."/>
            <person name="Webber C."/>
            <person name="Weidman J.R."/>
            <person name="Xie X."/>
            <person name="Zody M.C."/>
            <person name="Baldwin J."/>
            <person name="Abdouelleil A."/>
            <person name="Abdulkadir J."/>
            <person name="Abebe A."/>
            <person name="Abera B."/>
            <person name="Abreu J."/>
            <person name="Acer S.C."/>
            <person name="Aftuck L."/>
            <person name="Alexander A."/>
            <person name="An P."/>
            <person name="Anderson E."/>
            <person name="Anderson S."/>
            <person name="Arachi H."/>
            <person name="Azer M."/>
            <person name="Bachantsang P."/>
            <person name="Barry A."/>
            <person name="Bayul T."/>
            <person name="Berlin A."/>
            <person name="Bessette D."/>
            <person name="Bloom T."/>
            <person name="Bloom T."/>
            <person name="Boguslavskiy L."/>
            <person name="Bonnet C."/>
            <person name="Boukhgalter B."/>
            <person name="Bourzgui I."/>
            <person name="Brown A."/>
            <person name="Cahill P."/>
            <person name="Channer S."/>
            <person name="Cheshatsang Y."/>
            <person name="Chuda L."/>
            <person name="Citroen M."/>
            <person name="Collymore A."/>
            <person name="Cooke P."/>
            <person name="Costello M."/>
            <person name="D'Aco K."/>
            <person name="Daza R."/>
            <person name="De Haan G."/>
            <person name="DeGray S."/>
            <person name="DeMaso C."/>
            <person name="Dhargay N."/>
            <person name="Dooley K."/>
            <person name="Dooley E."/>
            <person name="Doricent M."/>
            <person name="Dorje P."/>
            <person name="Dorjee K."/>
            <person name="Dupes A."/>
            <person name="Elong R."/>
            <person name="Falk J."/>
            <person name="Farina A."/>
            <person name="Faro S."/>
            <person name="Ferguson D."/>
            <person name="Fisher S."/>
            <person name="Foley C.D."/>
            <person name="Franke A."/>
            <person name="Friedrich D."/>
            <person name="Gadbois L."/>
            <person name="Gearin G."/>
            <person name="Gearin C.R."/>
            <person name="Giannoukos G."/>
            <person name="Goode T."/>
            <person name="Graham J."/>
            <person name="Grandbois E."/>
            <person name="Grewal S."/>
            <person name="Gyaltsen K."/>
            <person name="Hafez N."/>
            <person name="Hagos B."/>
            <person name="Hall J."/>
            <person name="Henson C."/>
            <person name="Hollinger A."/>
            <person name="Honan T."/>
            <person name="Huard M.D."/>
            <person name="Hughes L."/>
            <person name="Hurhula B."/>
            <person name="Husby M.E."/>
            <person name="Kamat A."/>
            <person name="Kanga B."/>
            <person name="Kashin S."/>
            <person name="Khazanovich D."/>
            <person name="Kisner P."/>
            <person name="Lance K."/>
            <person name="Lara M."/>
            <person name="Lee W."/>
            <person name="Lennon N."/>
            <person name="Letendre F."/>
            <person name="LeVine R."/>
            <person name="Lipovsky A."/>
            <person name="Liu X."/>
            <person name="Liu J."/>
            <person name="Liu S."/>
            <person name="Lokyitsang T."/>
            <person name="Lokyitsang Y."/>
            <person name="Lubonja R."/>
            <person name="Lui A."/>
            <person name="MacDonald P."/>
            <person name="Magnisalis V."/>
            <person name="Maru K."/>
            <person name="Matthews C."/>
            <person name="McCusker W."/>
            <person name="McDonough S."/>
            <person name="Mehta T."/>
            <person name="Meldrim J."/>
            <person name="Meneus L."/>
            <person name="Mihai O."/>
            <person name="Mihalev A."/>
            <person name="Mihova T."/>
            <person name="Mittelman R."/>
            <person name="Mlenga V."/>
            <person name="Montmayeur A."/>
            <person name="Mulrain L."/>
            <person name="Navidi A."/>
            <person name="Naylor J."/>
            <person name="Negash T."/>
            <person name="Nguyen T."/>
            <person name="Nguyen N."/>
            <person name="Nicol R."/>
            <person name="Norbu C."/>
            <person name="Norbu N."/>
            <person name="Novod N."/>
            <person name="O'Neill B."/>
            <person name="Osman S."/>
            <person name="Markiewicz E."/>
            <person name="Oyono O.L."/>
            <person name="Patti C."/>
            <person name="Phunkhang P."/>
            <person name="Pierre F."/>
            <person name="Priest M."/>
            <person name="Raghuraman S."/>
            <person name="Rege F."/>
            <person name="Reyes R."/>
            <person name="Rise C."/>
            <person name="Rogov P."/>
            <person name="Ross K."/>
            <person name="Ryan E."/>
            <person name="Settipalli S."/>
            <person name="Shea T."/>
            <person name="Sherpa N."/>
            <person name="Shi L."/>
            <person name="Shih D."/>
            <person name="Sparrow T."/>
            <person name="Spaulding J."/>
            <person name="Stalker J."/>
            <person name="Stange-Thomann N."/>
            <person name="Stavropoulos S."/>
            <person name="Stone C."/>
            <person name="Strader C."/>
            <person name="Tesfaye S."/>
            <person name="Thomson T."/>
            <person name="Thoulutsang Y."/>
            <person name="Thoulutsang D."/>
            <person name="Topham K."/>
            <person name="Topping I."/>
            <person name="Tsamla T."/>
            <person name="Vassiliev H."/>
            <person name="Vo A."/>
            <person name="Wangchuk T."/>
            <person name="Wangdi T."/>
            <person name="Weiand M."/>
            <person name="Wilkinson J."/>
            <person name="Wilson A."/>
            <person name="Yadav S."/>
            <person name="Young G."/>
            <person name="Yu Q."/>
            <person name="Zembek L."/>
            <person name="Zhong D."/>
            <person name="Zimmer A."/>
            <person name="Zwirko Z."/>
            <person name="Jaffe D.B."/>
            <person name="Alvarez P."/>
            <person name="Brockman W."/>
            <person name="Butler J."/>
            <person name="Chin C."/>
            <person name="Gnerre S."/>
            <person name="MacCallum I."/>
            <person name="Graves J.A."/>
            <person name="Ponting C.P."/>
            <person name="Breen M."/>
            <person name="Samollow P.B."/>
            <person name="Lander E.S."/>
            <person name="Lindblad-Toh K."/>
        </authorList>
    </citation>
    <scope>NUCLEOTIDE SEQUENCE [LARGE SCALE GENOMIC DNA]</scope>
</reference>
<dbReference type="OMA" id="VVHITQA"/>
<evidence type="ECO:0000256" key="5">
    <source>
        <dbReference type="ARBA" id="ARBA00023040"/>
    </source>
</evidence>
<evidence type="ECO:0000256" key="4">
    <source>
        <dbReference type="ARBA" id="ARBA00022989"/>
    </source>
</evidence>
<evidence type="ECO:0000313" key="12">
    <source>
        <dbReference type="Ensembl" id="ENSMODP00000020712.2"/>
    </source>
</evidence>
<comment type="subcellular location">
    <subcellularLocation>
        <location evidence="1">Cell membrane</location>
        <topology evidence="1">Multi-pass membrane protein</topology>
    </subcellularLocation>
</comment>
<dbReference type="Gene3D" id="1.20.1070.10">
    <property type="entry name" value="Rhodopsin 7-helix transmembrane proteins"/>
    <property type="match status" value="1"/>
</dbReference>
<dbReference type="Pfam" id="PF00001">
    <property type="entry name" value="7tm_1"/>
    <property type="match status" value="1"/>
</dbReference>
<dbReference type="GO" id="GO:0004930">
    <property type="term" value="F:G protein-coupled receptor activity"/>
    <property type="evidence" value="ECO:0007669"/>
    <property type="project" value="UniProtKB-KW"/>
</dbReference>
<dbReference type="InterPro" id="IPR017452">
    <property type="entry name" value="GPCR_Rhodpsn_7TM"/>
</dbReference>
<dbReference type="PANTHER" id="PTHR24248">
    <property type="entry name" value="ADRENERGIC RECEPTOR-RELATED G-PROTEIN COUPLED RECEPTOR"/>
    <property type="match status" value="1"/>
</dbReference>
<evidence type="ECO:0000256" key="7">
    <source>
        <dbReference type="ARBA" id="ARBA00023170"/>
    </source>
</evidence>
<evidence type="ECO:0000256" key="2">
    <source>
        <dbReference type="ARBA" id="ARBA00022475"/>
    </source>
</evidence>
<comment type="similarity">
    <text evidence="9">Belongs to the G-protein coupled receptor 1 family.</text>
</comment>
<dbReference type="GO" id="GO:0045202">
    <property type="term" value="C:synapse"/>
    <property type="evidence" value="ECO:0007669"/>
    <property type="project" value="GOC"/>
</dbReference>
<feature type="domain" description="G-protein coupled receptors family 1 profile" evidence="11">
    <location>
        <begin position="39"/>
        <end position="271"/>
    </location>
</feature>
<dbReference type="Ensembl" id="ENSMODT00000021079.3">
    <property type="protein sequence ID" value="ENSMODP00000020712.2"/>
    <property type="gene ID" value="ENSMODG00000016594.3"/>
</dbReference>
<evidence type="ECO:0000256" key="6">
    <source>
        <dbReference type="ARBA" id="ARBA00023136"/>
    </source>
</evidence>
<reference evidence="12" key="2">
    <citation type="submission" date="2025-08" db="UniProtKB">
        <authorList>
            <consortium name="Ensembl"/>
        </authorList>
    </citation>
    <scope>IDENTIFICATION</scope>
</reference>
<keyword evidence="2" id="KW-1003">Cell membrane</keyword>
<dbReference type="FunFam" id="1.20.1070.10:FF:000066">
    <property type="entry name" value="Dopamine receptor D3"/>
    <property type="match status" value="1"/>
</dbReference>
<dbReference type="PROSITE" id="PS50262">
    <property type="entry name" value="G_PROTEIN_RECEP_F1_2"/>
    <property type="match status" value="1"/>
</dbReference>
<dbReference type="Bgee" id="ENSMODG00000016594">
    <property type="expression patterns" value="Expressed in cerebellum and 7 other cell types or tissues"/>
</dbReference>
<dbReference type="AlphaFoldDB" id="H9H705"/>
<keyword evidence="8 9" id="KW-0807">Transducer</keyword>
<dbReference type="Proteomes" id="UP000002280">
    <property type="component" value="Unplaced"/>
</dbReference>
<keyword evidence="4 10" id="KW-1133">Transmembrane helix</keyword>
<feature type="transmembrane region" description="Helical" evidence="10">
    <location>
        <begin position="23"/>
        <end position="47"/>
    </location>
</feature>
<evidence type="ECO:0000256" key="1">
    <source>
        <dbReference type="ARBA" id="ARBA00004651"/>
    </source>
</evidence>
<dbReference type="InterPro" id="IPR002185">
    <property type="entry name" value="Dopamine_D4_rcpt"/>
</dbReference>
<evidence type="ECO:0000256" key="8">
    <source>
        <dbReference type="ARBA" id="ARBA00023224"/>
    </source>
</evidence>
<protein>
    <recommendedName>
        <fullName evidence="11">G-protein coupled receptors family 1 profile domain-containing protein</fullName>
    </recommendedName>
</protein>
<name>H9H705_MONDO</name>
<evidence type="ECO:0000313" key="13">
    <source>
        <dbReference type="Proteomes" id="UP000002280"/>
    </source>
</evidence>
<dbReference type="GO" id="GO:0007195">
    <property type="term" value="P:adenylate cyclase-inhibiting dopamine receptor signaling pathway"/>
    <property type="evidence" value="ECO:0007669"/>
    <property type="project" value="InterPro"/>
</dbReference>
<evidence type="ECO:0000259" key="11">
    <source>
        <dbReference type="PROSITE" id="PS50262"/>
    </source>
</evidence>
<dbReference type="PRINTS" id="PR00237">
    <property type="entry name" value="GPCRRHODOPSN"/>
</dbReference>
<proteinExistence type="inferred from homology"/>
<feature type="transmembrane region" description="Helical" evidence="10">
    <location>
        <begin position="215"/>
        <end position="235"/>
    </location>
</feature>
<evidence type="ECO:0000256" key="10">
    <source>
        <dbReference type="SAM" id="Phobius"/>
    </source>
</evidence>
<dbReference type="InterPro" id="IPR000276">
    <property type="entry name" value="GPCR_Rhodpsn"/>
</dbReference>
<dbReference type="SMART" id="SM01381">
    <property type="entry name" value="7TM_GPCR_Srsx"/>
    <property type="match status" value="1"/>
</dbReference>
<dbReference type="HOGENOM" id="CLU_009579_3_1_1"/>